<keyword evidence="1" id="KW-0862">Zinc</keyword>
<comment type="caution">
    <text evidence="3">The sequence shown here is derived from an EMBL/GenBank/DDBJ whole genome shotgun (WGS) entry which is preliminary data.</text>
</comment>
<accession>A0A9D4SA21</accession>
<dbReference type="Gene3D" id="3.30.420.40">
    <property type="match status" value="1"/>
</dbReference>
<gene>
    <name evidence="3" type="ORF">DPMN_020273</name>
</gene>
<protein>
    <recommendedName>
        <fullName evidence="2">B box-type domain-containing protein</fullName>
    </recommendedName>
</protein>
<keyword evidence="4" id="KW-1185">Reference proteome</keyword>
<reference evidence="3" key="1">
    <citation type="journal article" date="2019" name="bioRxiv">
        <title>The Genome of the Zebra Mussel, Dreissena polymorpha: A Resource for Invasive Species Research.</title>
        <authorList>
            <person name="McCartney M.A."/>
            <person name="Auch B."/>
            <person name="Kono T."/>
            <person name="Mallez S."/>
            <person name="Zhang Y."/>
            <person name="Obille A."/>
            <person name="Becker A."/>
            <person name="Abrahante J.E."/>
            <person name="Garbe J."/>
            <person name="Badalamenti J.P."/>
            <person name="Herman A."/>
            <person name="Mangelson H."/>
            <person name="Liachko I."/>
            <person name="Sullivan S."/>
            <person name="Sone E.D."/>
            <person name="Koren S."/>
            <person name="Silverstein K.A.T."/>
            <person name="Beckman K.B."/>
            <person name="Gohl D.M."/>
        </authorList>
    </citation>
    <scope>NUCLEOTIDE SEQUENCE</scope>
    <source>
        <strain evidence="3">Duluth1</strain>
        <tissue evidence="3">Whole animal</tissue>
    </source>
</reference>
<dbReference type="PANTHER" id="PTHR14187">
    <property type="entry name" value="ALPHA KINASE/ELONGATION FACTOR 2 KINASE"/>
    <property type="match status" value="1"/>
</dbReference>
<dbReference type="EMBL" id="JAIWYP010000001">
    <property type="protein sequence ID" value="KAH3896100.1"/>
    <property type="molecule type" value="Genomic_DNA"/>
</dbReference>
<keyword evidence="1" id="KW-0863">Zinc-finger</keyword>
<organism evidence="3 4">
    <name type="scientific">Dreissena polymorpha</name>
    <name type="common">Zebra mussel</name>
    <name type="synonym">Mytilus polymorpha</name>
    <dbReference type="NCBI Taxonomy" id="45954"/>
    <lineage>
        <taxon>Eukaryota</taxon>
        <taxon>Metazoa</taxon>
        <taxon>Spiralia</taxon>
        <taxon>Lophotrochozoa</taxon>
        <taxon>Mollusca</taxon>
        <taxon>Bivalvia</taxon>
        <taxon>Autobranchia</taxon>
        <taxon>Heteroconchia</taxon>
        <taxon>Euheterodonta</taxon>
        <taxon>Imparidentia</taxon>
        <taxon>Neoheterodontei</taxon>
        <taxon>Myida</taxon>
        <taxon>Dreissenoidea</taxon>
        <taxon>Dreissenidae</taxon>
        <taxon>Dreissena</taxon>
    </lineage>
</organism>
<dbReference type="Proteomes" id="UP000828390">
    <property type="component" value="Unassembled WGS sequence"/>
</dbReference>
<dbReference type="SUPFAM" id="SSF53067">
    <property type="entry name" value="Actin-like ATPase domain"/>
    <property type="match status" value="1"/>
</dbReference>
<reference evidence="3" key="2">
    <citation type="submission" date="2020-11" db="EMBL/GenBank/DDBJ databases">
        <authorList>
            <person name="McCartney M.A."/>
            <person name="Auch B."/>
            <person name="Kono T."/>
            <person name="Mallez S."/>
            <person name="Becker A."/>
            <person name="Gohl D.M."/>
            <person name="Silverstein K.A.T."/>
            <person name="Koren S."/>
            <person name="Bechman K.B."/>
            <person name="Herman A."/>
            <person name="Abrahante J.E."/>
            <person name="Garbe J."/>
        </authorList>
    </citation>
    <scope>NUCLEOTIDE SEQUENCE</scope>
    <source>
        <strain evidence="3">Duluth1</strain>
        <tissue evidence="3">Whole animal</tissue>
    </source>
</reference>
<evidence type="ECO:0000256" key="1">
    <source>
        <dbReference type="PROSITE-ProRule" id="PRU00024"/>
    </source>
</evidence>
<dbReference type="PROSITE" id="PS50119">
    <property type="entry name" value="ZF_BBOX"/>
    <property type="match status" value="1"/>
</dbReference>
<name>A0A9D4SA21_DREPO</name>
<dbReference type="InterPro" id="IPR000315">
    <property type="entry name" value="Znf_B-box"/>
</dbReference>
<dbReference type="OrthoDB" id="6155972at2759"/>
<keyword evidence="1" id="KW-0479">Metal-binding</keyword>
<dbReference type="GO" id="GO:0008270">
    <property type="term" value="F:zinc ion binding"/>
    <property type="evidence" value="ECO:0007669"/>
    <property type="project" value="UniProtKB-KW"/>
</dbReference>
<feature type="domain" description="B box-type" evidence="2">
    <location>
        <begin position="29"/>
        <end position="71"/>
    </location>
</feature>
<sequence length="722" mass="82398">MSDTTEVTEVSMDAVQNASDDVDIYCEPCSTDRKSTLAKGFCVQCEEYICDTCIKHHRKFSMSRLHTVLDQSQMPTNYKKQEPQAAECIEPCIKHQKEIIKFFCKHHKVLGCSVCIMLEHRTCDVEYIPEVSINFRNANEYIATKKRLTDLIRHVEAMVQESCSKLDYVHEMFSLEIEEIKSFRLEVILFLETKERELLDNIHSLRQKNMNIINKVKSEAEQIGERLLEMNGSLDDEDANDVQLYMAAKDIKSQFDDLKNLVYNVGSKASFSEFCFKKDAATASILQSTVAFGRIEANDLSIWHQFRPKECLLTASINLGTTYTGMVYMLPATSFVGTLVFHQKGLVENVPASLLLQPDEQTVEAFGFNAEDKYSELSEENKCKWYYFKRFWIQINENKCLSLDTMIRDEREKGLKASAVISSLLKKVLEEFFLSPAISKADLTPTDMHLILTVPGTWNNDAKTLMKRAVRQTGVNLGNLSVVSETDAASVFCLRGDIFQEDIPKPNTRYILCDLKDERLDLTLHEVDTERKTKHLVTEHDCSLGLSIVNDAIEKFINSLAGCDVMTCLRMEHSEDYRSLMEDFVETLRHVNLASSKLSIRISESLLRTVEKMTSRSFQDQIKLSLINKGVKLLSCYKLRIDKLVYDSLFDAFIKGTAARIRTFITKHDHRINQILVVSQFVIPEPLQEGVRTALSDLKVVIPTEHSHAVLHGATMWGQQAL</sequence>
<proteinExistence type="predicted"/>
<dbReference type="SUPFAM" id="SSF57845">
    <property type="entry name" value="B-box zinc-binding domain"/>
    <property type="match status" value="1"/>
</dbReference>
<evidence type="ECO:0000313" key="3">
    <source>
        <dbReference type="EMBL" id="KAH3896100.1"/>
    </source>
</evidence>
<evidence type="ECO:0000313" key="4">
    <source>
        <dbReference type="Proteomes" id="UP000828390"/>
    </source>
</evidence>
<dbReference type="InterPro" id="IPR043129">
    <property type="entry name" value="ATPase_NBD"/>
</dbReference>
<dbReference type="PANTHER" id="PTHR14187:SF5">
    <property type="entry name" value="HEAT SHOCK 70 KDA PROTEIN 12A"/>
    <property type="match status" value="1"/>
</dbReference>
<dbReference type="AlphaFoldDB" id="A0A9D4SA21"/>
<evidence type="ECO:0000259" key="2">
    <source>
        <dbReference type="PROSITE" id="PS50119"/>
    </source>
</evidence>
<dbReference type="Gene3D" id="3.30.160.60">
    <property type="entry name" value="Classic Zinc Finger"/>
    <property type="match status" value="1"/>
</dbReference>